<keyword evidence="6" id="KW-0479">Metal-binding</keyword>
<comment type="similarity">
    <text evidence="2">Belongs to the TsaE family.</text>
</comment>
<dbReference type="RefSeq" id="WP_221271696.1">
    <property type="nucleotide sequence ID" value="NZ_AP024819.1"/>
</dbReference>
<evidence type="ECO:0000256" key="8">
    <source>
        <dbReference type="ARBA" id="ARBA00022840"/>
    </source>
</evidence>
<name>A0ABM7SHI0_9HELI</name>
<organism evidence="11 12">
    <name type="scientific">Helicobacter gastrofelis</name>
    <dbReference type="NCBI Taxonomy" id="2849642"/>
    <lineage>
        <taxon>Bacteria</taxon>
        <taxon>Pseudomonadati</taxon>
        <taxon>Campylobacterota</taxon>
        <taxon>Epsilonproteobacteria</taxon>
        <taxon>Campylobacterales</taxon>
        <taxon>Helicobacteraceae</taxon>
        <taxon>Helicobacter</taxon>
    </lineage>
</organism>
<dbReference type="Gene3D" id="3.40.50.300">
    <property type="entry name" value="P-loop containing nucleotide triphosphate hydrolases"/>
    <property type="match status" value="1"/>
</dbReference>
<dbReference type="PANTHER" id="PTHR33540:SF2">
    <property type="entry name" value="TRNA THREONYLCARBAMOYLADENOSINE BIOSYNTHESIS PROTEIN TSAE"/>
    <property type="match status" value="1"/>
</dbReference>
<evidence type="ECO:0000256" key="3">
    <source>
        <dbReference type="ARBA" id="ARBA00019010"/>
    </source>
</evidence>
<sequence>MLDMHATLAQIPQVVQAVQAHLGTHSLVFLQGDLGSGKTTFVQHFCKGLNAPLATSPTFSLLHTYKTPKLCIYHYDFYLKGFEELHALGVLENLEQGGVHFIEWGDLPLLSWLKSCGFSPLILSLKRHDETCHYKLMHG</sequence>
<evidence type="ECO:0000313" key="12">
    <source>
        <dbReference type="Proteomes" id="UP000826146"/>
    </source>
</evidence>
<evidence type="ECO:0000256" key="10">
    <source>
        <dbReference type="ARBA" id="ARBA00032441"/>
    </source>
</evidence>
<dbReference type="Pfam" id="PF02367">
    <property type="entry name" value="TsaE"/>
    <property type="match status" value="1"/>
</dbReference>
<dbReference type="NCBIfam" id="TIGR00150">
    <property type="entry name" value="T6A_YjeE"/>
    <property type="match status" value="1"/>
</dbReference>
<keyword evidence="12" id="KW-1185">Reference proteome</keyword>
<reference evidence="11 12" key="1">
    <citation type="submission" date="2021-07" db="EMBL/GenBank/DDBJ databases">
        <title>Novel Helicobacter sp. Isolated from a cat.</title>
        <authorList>
            <person name="Rimbara E."/>
            <person name="Suzuki M."/>
        </authorList>
    </citation>
    <scope>NUCLEOTIDE SEQUENCE [LARGE SCALE GENOMIC DNA]</scope>
    <source>
        <strain evidence="12">NHP19-012</strain>
    </source>
</reference>
<evidence type="ECO:0000256" key="2">
    <source>
        <dbReference type="ARBA" id="ARBA00007599"/>
    </source>
</evidence>
<evidence type="ECO:0000313" key="11">
    <source>
        <dbReference type="EMBL" id="BCZ19818.1"/>
    </source>
</evidence>
<evidence type="ECO:0000256" key="6">
    <source>
        <dbReference type="ARBA" id="ARBA00022723"/>
    </source>
</evidence>
<dbReference type="PANTHER" id="PTHR33540">
    <property type="entry name" value="TRNA THREONYLCARBAMOYLADENOSINE BIOSYNTHESIS PROTEIN TSAE"/>
    <property type="match status" value="1"/>
</dbReference>
<evidence type="ECO:0000256" key="9">
    <source>
        <dbReference type="ARBA" id="ARBA00022842"/>
    </source>
</evidence>
<accession>A0ABM7SHI0</accession>
<dbReference type="InterPro" id="IPR003442">
    <property type="entry name" value="T6A_TsaE"/>
</dbReference>
<keyword evidence="5" id="KW-0819">tRNA processing</keyword>
<evidence type="ECO:0000256" key="7">
    <source>
        <dbReference type="ARBA" id="ARBA00022741"/>
    </source>
</evidence>
<keyword evidence="9" id="KW-0460">Magnesium</keyword>
<proteinExistence type="inferred from homology"/>
<evidence type="ECO:0000256" key="4">
    <source>
        <dbReference type="ARBA" id="ARBA00022490"/>
    </source>
</evidence>
<dbReference type="InterPro" id="IPR027417">
    <property type="entry name" value="P-loop_NTPase"/>
</dbReference>
<keyword evidence="4" id="KW-0963">Cytoplasm</keyword>
<evidence type="ECO:0000256" key="5">
    <source>
        <dbReference type="ARBA" id="ARBA00022694"/>
    </source>
</evidence>
<protein>
    <recommendedName>
        <fullName evidence="3">tRNA threonylcarbamoyladenosine biosynthesis protein TsaE</fullName>
    </recommendedName>
    <alternativeName>
        <fullName evidence="10">t(6)A37 threonylcarbamoyladenosine biosynthesis protein TsaE</fullName>
    </alternativeName>
</protein>
<gene>
    <name evidence="11" type="primary">tsaE</name>
    <name evidence="11" type="ORF">NHP190012_14600</name>
</gene>
<dbReference type="SUPFAM" id="SSF52540">
    <property type="entry name" value="P-loop containing nucleoside triphosphate hydrolases"/>
    <property type="match status" value="1"/>
</dbReference>
<dbReference type="EMBL" id="AP024819">
    <property type="protein sequence ID" value="BCZ19818.1"/>
    <property type="molecule type" value="Genomic_DNA"/>
</dbReference>
<evidence type="ECO:0000256" key="1">
    <source>
        <dbReference type="ARBA" id="ARBA00004496"/>
    </source>
</evidence>
<keyword evidence="7" id="KW-0547">Nucleotide-binding</keyword>
<dbReference type="Proteomes" id="UP000826146">
    <property type="component" value="Chromosome"/>
</dbReference>
<keyword evidence="8" id="KW-0067">ATP-binding</keyword>
<comment type="subcellular location">
    <subcellularLocation>
        <location evidence="1">Cytoplasm</location>
    </subcellularLocation>
</comment>